<evidence type="ECO:0000259" key="7">
    <source>
        <dbReference type="Pfam" id="PF17917"/>
    </source>
</evidence>
<name>A0AAW1BID4_CROAD</name>
<dbReference type="AlphaFoldDB" id="A0AAW1BID4"/>
<keyword evidence="5" id="KW-0378">Hydrolase</keyword>
<dbReference type="CDD" id="cd09274">
    <property type="entry name" value="RNase_HI_RT_Ty3"/>
    <property type="match status" value="1"/>
</dbReference>
<reference evidence="8 9" key="1">
    <citation type="journal article" date="2024" name="Proc. Natl. Acad. Sci. U.S.A.">
        <title>The genetic regulatory architecture and epigenomic basis for age-related changes in rattlesnake venom.</title>
        <authorList>
            <person name="Hogan M.P."/>
            <person name="Holding M.L."/>
            <person name="Nystrom G.S."/>
            <person name="Colston T.J."/>
            <person name="Bartlett D.A."/>
            <person name="Mason A.J."/>
            <person name="Ellsworth S.A."/>
            <person name="Rautsaw R.M."/>
            <person name="Lawrence K.C."/>
            <person name="Strickland J.L."/>
            <person name="He B."/>
            <person name="Fraser P."/>
            <person name="Margres M.J."/>
            <person name="Gilbert D.M."/>
            <person name="Gibbs H.L."/>
            <person name="Parkinson C.L."/>
            <person name="Rokyta D.R."/>
        </authorList>
    </citation>
    <scope>NUCLEOTIDE SEQUENCE [LARGE SCALE GENOMIC DNA]</scope>
    <source>
        <strain evidence="8">DRR0105</strain>
    </source>
</reference>
<evidence type="ECO:0000256" key="2">
    <source>
        <dbReference type="ARBA" id="ARBA00022695"/>
    </source>
</evidence>
<evidence type="ECO:0000256" key="6">
    <source>
        <dbReference type="ARBA" id="ARBA00022918"/>
    </source>
</evidence>
<dbReference type="Pfam" id="PF17917">
    <property type="entry name" value="RT_RNaseH"/>
    <property type="match status" value="1"/>
</dbReference>
<evidence type="ECO:0000313" key="9">
    <source>
        <dbReference type="Proteomes" id="UP001474421"/>
    </source>
</evidence>
<comment type="caution">
    <text evidence="8">The sequence shown here is derived from an EMBL/GenBank/DDBJ whole genome shotgun (WGS) entry which is preliminary data.</text>
</comment>
<evidence type="ECO:0000256" key="4">
    <source>
        <dbReference type="ARBA" id="ARBA00022759"/>
    </source>
</evidence>
<protein>
    <recommendedName>
        <fullName evidence="7">Reverse transcriptase RNase H-like domain-containing protein</fullName>
    </recommendedName>
</protein>
<keyword evidence="1" id="KW-0808">Transferase</keyword>
<sequence length="208" mass="23793">MLQPCAYTSQKFTTTERGCAIWEKEAFAVKWALVTWQHLLEGSAQPFEVWTDHRNLEALQKPRRLSPKPVCWAQYFAHFLFTLKYVPGGKNFFVDALSRLPQYHSDREEVVQAIIPPCTHRVAHMTAGRSTDVSLPELRDTVSGDKWLQEHPGLLTQREGLAWKGNKLYVPEGLQQTVLQRYHDAVLQRCHDAKPCSRGAMTLGTSDF</sequence>
<dbReference type="GO" id="GO:0004519">
    <property type="term" value="F:endonuclease activity"/>
    <property type="evidence" value="ECO:0007669"/>
    <property type="project" value="UniProtKB-KW"/>
</dbReference>
<dbReference type="InterPro" id="IPR041373">
    <property type="entry name" value="RT_RNaseH"/>
</dbReference>
<organism evidence="8 9">
    <name type="scientific">Crotalus adamanteus</name>
    <name type="common">Eastern diamondback rattlesnake</name>
    <dbReference type="NCBI Taxonomy" id="8729"/>
    <lineage>
        <taxon>Eukaryota</taxon>
        <taxon>Metazoa</taxon>
        <taxon>Chordata</taxon>
        <taxon>Craniata</taxon>
        <taxon>Vertebrata</taxon>
        <taxon>Euteleostomi</taxon>
        <taxon>Lepidosauria</taxon>
        <taxon>Squamata</taxon>
        <taxon>Bifurcata</taxon>
        <taxon>Unidentata</taxon>
        <taxon>Episquamata</taxon>
        <taxon>Toxicofera</taxon>
        <taxon>Serpentes</taxon>
        <taxon>Colubroidea</taxon>
        <taxon>Viperidae</taxon>
        <taxon>Crotalinae</taxon>
        <taxon>Crotalus</taxon>
    </lineage>
</organism>
<feature type="domain" description="Reverse transcriptase RNase H-like" evidence="7">
    <location>
        <begin position="3"/>
        <end position="79"/>
    </location>
</feature>
<dbReference type="InterPro" id="IPR043502">
    <property type="entry name" value="DNA/RNA_pol_sf"/>
</dbReference>
<keyword evidence="6" id="KW-0695">RNA-directed DNA polymerase</keyword>
<dbReference type="PANTHER" id="PTHR34072">
    <property type="entry name" value="ENZYMATIC POLYPROTEIN-RELATED"/>
    <property type="match status" value="1"/>
</dbReference>
<keyword evidence="4" id="KW-0255">Endonuclease</keyword>
<dbReference type="GO" id="GO:0016787">
    <property type="term" value="F:hydrolase activity"/>
    <property type="evidence" value="ECO:0007669"/>
    <property type="project" value="UniProtKB-KW"/>
</dbReference>
<gene>
    <name evidence="8" type="ORF">NXF25_010271</name>
</gene>
<dbReference type="Proteomes" id="UP001474421">
    <property type="component" value="Unassembled WGS sequence"/>
</dbReference>
<dbReference type="PANTHER" id="PTHR34072:SF42">
    <property type="entry name" value="INTEGRASE CATALYTIC DOMAIN-CONTAINING PROTEIN"/>
    <property type="match status" value="1"/>
</dbReference>
<keyword evidence="2" id="KW-0548">Nucleotidyltransferase</keyword>
<accession>A0AAW1BID4</accession>
<keyword evidence="3" id="KW-0540">Nuclease</keyword>
<evidence type="ECO:0000256" key="1">
    <source>
        <dbReference type="ARBA" id="ARBA00022679"/>
    </source>
</evidence>
<evidence type="ECO:0000256" key="5">
    <source>
        <dbReference type="ARBA" id="ARBA00022801"/>
    </source>
</evidence>
<dbReference type="SUPFAM" id="SSF56672">
    <property type="entry name" value="DNA/RNA polymerases"/>
    <property type="match status" value="1"/>
</dbReference>
<evidence type="ECO:0000256" key="3">
    <source>
        <dbReference type="ARBA" id="ARBA00022722"/>
    </source>
</evidence>
<dbReference type="EMBL" id="JAOTOJ010000004">
    <property type="protein sequence ID" value="KAK9401915.1"/>
    <property type="molecule type" value="Genomic_DNA"/>
</dbReference>
<proteinExistence type="predicted"/>
<dbReference type="GO" id="GO:0003964">
    <property type="term" value="F:RNA-directed DNA polymerase activity"/>
    <property type="evidence" value="ECO:0007669"/>
    <property type="project" value="UniProtKB-KW"/>
</dbReference>
<keyword evidence="9" id="KW-1185">Reference proteome</keyword>
<evidence type="ECO:0000313" key="8">
    <source>
        <dbReference type="EMBL" id="KAK9401915.1"/>
    </source>
</evidence>